<keyword evidence="2" id="KW-1185">Reference proteome</keyword>
<accession>A0A8J5WTU2</accession>
<dbReference type="AlphaFoldDB" id="A0A8J5WTU2"/>
<sequence length="74" mass="8208">MDFSTVARNRQKIFSALLAAFGSSDLLGFLEAIVQAIYSGADLRINNQEQMLLSADVLYYICLSFASESYVDMT</sequence>
<protein>
    <submittedName>
        <fullName evidence="1">Uncharacterized protein</fullName>
    </submittedName>
</protein>
<reference evidence="1" key="1">
    <citation type="journal article" date="2021" name="bioRxiv">
        <title>Whole Genome Assembly and Annotation of Northern Wild Rice, Zizania palustris L., Supports a Whole Genome Duplication in the Zizania Genus.</title>
        <authorList>
            <person name="Haas M."/>
            <person name="Kono T."/>
            <person name="Macchietto M."/>
            <person name="Millas R."/>
            <person name="McGilp L."/>
            <person name="Shao M."/>
            <person name="Duquette J."/>
            <person name="Hirsch C.N."/>
            <person name="Kimball J."/>
        </authorList>
    </citation>
    <scope>NUCLEOTIDE SEQUENCE</scope>
    <source>
        <tissue evidence="1">Fresh leaf tissue</tissue>
    </source>
</reference>
<organism evidence="1 2">
    <name type="scientific">Zizania palustris</name>
    <name type="common">Northern wild rice</name>
    <dbReference type="NCBI Taxonomy" id="103762"/>
    <lineage>
        <taxon>Eukaryota</taxon>
        <taxon>Viridiplantae</taxon>
        <taxon>Streptophyta</taxon>
        <taxon>Embryophyta</taxon>
        <taxon>Tracheophyta</taxon>
        <taxon>Spermatophyta</taxon>
        <taxon>Magnoliopsida</taxon>
        <taxon>Liliopsida</taxon>
        <taxon>Poales</taxon>
        <taxon>Poaceae</taxon>
        <taxon>BOP clade</taxon>
        <taxon>Oryzoideae</taxon>
        <taxon>Oryzeae</taxon>
        <taxon>Zizaniinae</taxon>
        <taxon>Zizania</taxon>
    </lineage>
</organism>
<dbReference type="EMBL" id="JAAALK010000080">
    <property type="protein sequence ID" value="KAG8095072.1"/>
    <property type="molecule type" value="Genomic_DNA"/>
</dbReference>
<gene>
    <name evidence="1" type="ORF">GUJ93_ZPchr0012g20417</name>
</gene>
<dbReference type="Proteomes" id="UP000729402">
    <property type="component" value="Unassembled WGS sequence"/>
</dbReference>
<reference evidence="1" key="2">
    <citation type="submission" date="2021-02" db="EMBL/GenBank/DDBJ databases">
        <authorList>
            <person name="Kimball J.A."/>
            <person name="Haas M.W."/>
            <person name="Macchietto M."/>
            <person name="Kono T."/>
            <person name="Duquette J."/>
            <person name="Shao M."/>
        </authorList>
    </citation>
    <scope>NUCLEOTIDE SEQUENCE</scope>
    <source>
        <tissue evidence="1">Fresh leaf tissue</tissue>
    </source>
</reference>
<comment type="caution">
    <text evidence="1">The sequence shown here is derived from an EMBL/GenBank/DDBJ whole genome shotgun (WGS) entry which is preliminary data.</text>
</comment>
<name>A0A8J5WTU2_ZIZPA</name>
<evidence type="ECO:0000313" key="2">
    <source>
        <dbReference type="Proteomes" id="UP000729402"/>
    </source>
</evidence>
<proteinExistence type="predicted"/>
<evidence type="ECO:0000313" key="1">
    <source>
        <dbReference type="EMBL" id="KAG8095072.1"/>
    </source>
</evidence>